<keyword evidence="3" id="KW-0808">Transferase</keyword>
<keyword evidence="1" id="KW-1133">Transmembrane helix</keyword>
<dbReference type="InterPro" id="IPR041726">
    <property type="entry name" value="ACAD10_11_N"/>
</dbReference>
<reference evidence="3 4" key="1">
    <citation type="journal article" date="2020" name="Biotechnol. Biofuels">
        <title>New insights from the biogas microbiome by comprehensive genome-resolved metagenomics of nearly 1600 species originating from multiple anaerobic digesters.</title>
        <authorList>
            <person name="Campanaro S."/>
            <person name="Treu L."/>
            <person name="Rodriguez-R L.M."/>
            <person name="Kovalovszki A."/>
            <person name="Ziels R.M."/>
            <person name="Maus I."/>
            <person name="Zhu X."/>
            <person name="Kougias P.G."/>
            <person name="Basile A."/>
            <person name="Luo G."/>
            <person name="Schluter A."/>
            <person name="Konstantinidis K.T."/>
            <person name="Angelidaki I."/>
        </authorList>
    </citation>
    <scope>NUCLEOTIDE SEQUENCE [LARGE SCALE GENOMIC DNA]</scope>
    <source>
        <strain evidence="3">AS04akNAM_125</strain>
    </source>
</reference>
<comment type="caution">
    <text evidence="3">The sequence shown here is derived from an EMBL/GenBank/DDBJ whole genome shotgun (WGS) entry which is preliminary data.</text>
</comment>
<dbReference type="InterPro" id="IPR011009">
    <property type="entry name" value="Kinase-like_dom_sf"/>
</dbReference>
<dbReference type="PANTHER" id="PTHR21310">
    <property type="entry name" value="AMINOGLYCOSIDE PHOSPHOTRANSFERASE-RELATED-RELATED"/>
    <property type="match status" value="1"/>
</dbReference>
<feature type="domain" description="Aminoglycoside phosphotransferase" evidence="2">
    <location>
        <begin position="72"/>
        <end position="302"/>
    </location>
</feature>
<dbReference type="EMBL" id="DULP01000084">
    <property type="protein sequence ID" value="HHW33679.1"/>
    <property type="molecule type" value="Genomic_DNA"/>
</dbReference>
<dbReference type="Pfam" id="PF01636">
    <property type="entry name" value="APH"/>
    <property type="match status" value="1"/>
</dbReference>
<dbReference type="Gene3D" id="3.30.200.20">
    <property type="entry name" value="Phosphorylase Kinase, domain 1"/>
    <property type="match status" value="1"/>
</dbReference>
<proteinExistence type="predicted"/>
<keyword evidence="1" id="KW-0812">Transmembrane</keyword>
<protein>
    <submittedName>
        <fullName evidence="3">Phosphotransferase family protein</fullName>
    </submittedName>
</protein>
<sequence length="391" mass="43961">MQHPAGIDVETKIARLEGKYKLEPRMNSLLNERLRGDSSGFRRRSNEADIKASLEEFLNGKIGSHFLIEGVSRLSGGAGNETHAFDLVRGSSRRRLILRVKAPGACCDTHIPSEFQMMRAVQHFLPIAEPLYVAEGTDDFGAPAIICGYVEGVQAPPSEQSKASGMGAVFGEGLRQKLAPQFINFEADLHAFDWSASDLSHFAQPRPNTTDAIDWRLAFWDRVWEQDQIEEHPTIVLVREWLEKHKPPADKISLLHGDFRNGNFFYDPSSGRITGILDWELCSLGDRHCDLGYTMLPAWGHVDRNGNFLNAGLATFDEFKHRYEARSGLTIDPERLHYYVIFNIWWSAIALLGTALNHAANQRTQMDVMYNLISGKGGYDICDLNRMIVGN</sequence>
<organism evidence="3 4">
    <name type="scientific">Paracoccus solventivorans</name>
    <dbReference type="NCBI Taxonomy" id="53463"/>
    <lineage>
        <taxon>Bacteria</taxon>
        <taxon>Pseudomonadati</taxon>
        <taxon>Pseudomonadota</taxon>
        <taxon>Alphaproteobacteria</taxon>
        <taxon>Rhodobacterales</taxon>
        <taxon>Paracoccaceae</taxon>
        <taxon>Paracoccus</taxon>
    </lineage>
</organism>
<evidence type="ECO:0000259" key="2">
    <source>
        <dbReference type="Pfam" id="PF01636"/>
    </source>
</evidence>
<accession>A0A832PLD0</accession>
<gene>
    <name evidence="3" type="ORF">GXX24_06010</name>
</gene>
<dbReference type="SUPFAM" id="SSF56112">
    <property type="entry name" value="Protein kinase-like (PK-like)"/>
    <property type="match status" value="1"/>
</dbReference>
<dbReference type="InterPro" id="IPR051678">
    <property type="entry name" value="AGP_Transferase"/>
</dbReference>
<dbReference type="PANTHER" id="PTHR21310:SF40">
    <property type="entry name" value="AMINOGLYCOSIDE PHOSPHOTRANSFERASE DOMAIN-CONTAINING PROTEIN-RELATED"/>
    <property type="match status" value="1"/>
</dbReference>
<evidence type="ECO:0000313" key="3">
    <source>
        <dbReference type="EMBL" id="HHW33679.1"/>
    </source>
</evidence>
<name>A0A832PLD0_9RHOB</name>
<feature type="transmembrane region" description="Helical" evidence="1">
    <location>
        <begin position="336"/>
        <end position="356"/>
    </location>
</feature>
<evidence type="ECO:0000313" key="4">
    <source>
        <dbReference type="Proteomes" id="UP000580830"/>
    </source>
</evidence>
<keyword evidence="1" id="KW-0472">Membrane</keyword>
<dbReference type="CDD" id="cd05154">
    <property type="entry name" value="ACAD10_11_N-like"/>
    <property type="match status" value="1"/>
</dbReference>
<dbReference type="AlphaFoldDB" id="A0A832PLD0"/>
<dbReference type="Proteomes" id="UP000580830">
    <property type="component" value="Unassembled WGS sequence"/>
</dbReference>
<dbReference type="Gene3D" id="3.90.1200.10">
    <property type="match status" value="1"/>
</dbReference>
<dbReference type="InterPro" id="IPR002575">
    <property type="entry name" value="Aminoglycoside_PTrfase"/>
</dbReference>
<evidence type="ECO:0000256" key="1">
    <source>
        <dbReference type="SAM" id="Phobius"/>
    </source>
</evidence>
<dbReference type="GO" id="GO:0016740">
    <property type="term" value="F:transferase activity"/>
    <property type="evidence" value="ECO:0007669"/>
    <property type="project" value="UniProtKB-KW"/>
</dbReference>